<dbReference type="AlphaFoldDB" id="A0A147GNM3"/>
<proteinExistence type="predicted"/>
<organism evidence="3 4">
    <name type="scientific">Pseudacidovorax intermedius</name>
    <dbReference type="NCBI Taxonomy" id="433924"/>
    <lineage>
        <taxon>Bacteria</taxon>
        <taxon>Pseudomonadati</taxon>
        <taxon>Pseudomonadota</taxon>
        <taxon>Betaproteobacteria</taxon>
        <taxon>Burkholderiales</taxon>
        <taxon>Comamonadaceae</taxon>
        <taxon>Pseudacidovorax</taxon>
    </lineage>
</organism>
<accession>A0A147GNM3</accession>
<feature type="region of interest" description="Disordered" evidence="1">
    <location>
        <begin position="561"/>
        <end position="584"/>
    </location>
</feature>
<dbReference type="EMBL" id="LDSL01000141">
    <property type="protein sequence ID" value="KTT15513.1"/>
    <property type="molecule type" value="Genomic_DNA"/>
</dbReference>
<feature type="compositionally biased region" description="Basic and acidic residues" evidence="1">
    <location>
        <begin position="561"/>
        <end position="577"/>
    </location>
</feature>
<name>A0A147GNM3_9BURK</name>
<dbReference type="OrthoDB" id="8765516at2"/>
<feature type="transmembrane region" description="Helical" evidence="2">
    <location>
        <begin position="474"/>
        <end position="500"/>
    </location>
</feature>
<evidence type="ECO:0000313" key="3">
    <source>
        <dbReference type="EMBL" id="KTT15513.1"/>
    </source>
</evidence>
<dbReference type="Proteomes" id="UP000072741">
    <property type="component" value="Unassembled WGS sequence"/>
</dbReference>
<dbReference type="RefSeq" id="WP_058643791.1">
    <property type="nucleotide sequence ID" value="NZ_LDSL01000141.1"/>
</dbReference>
<keyword evidence="2" id="KW-0472">Membrane</keyword>
<evidence type="ECO:0000256" key="2">
    <source>
        <dbReference type="SAM" id="Phobius"/>
    </source>
</evidence>
<evidence type="ECO:0000256" key="1">
    <source>
        <dbReference type="SAM" id="MobiDB-lite"/>
    </source>
</evidence>
<comment type="caution">
    <text evidence="3">The sequence shown here is derived from an EMBL/GenBank/DDBJ whole genome shotgun (WGS) entry which is preliminary data.</text>
</comment>
<keyword evidence="2" id="KW-0812">Transmembrane</keyword>
<keyword evidence="2" id="KW-1133">Transmembrane helix</keyword>
<keyword evidence="4" id="KW-1185">Reference proteome</keyword>
<sequence>MTSLDILYAEEADRVCYPQPLAHKDDINQWLALTLGQDIGKTDAFALRAFFGNQKDSIDKARELLVGDWDRGNDGNMRDKTVDLMRGVLNHEMARKYNWLHPRVVALSMGGLTAMVAGTLQLAAMAARLPKAPPPAGLAEWLRTLPTLTLAQQAIERAVASTTGRDRSALLLPVLLTADVDAREFLQFVRASAMHGAEKRAATQHVHKALGGASGDQSAKTFKIMVLTDAHTALQVHEDKIRVSNLGGVAPAAAGIGTPHANRRISSLEEQASRMGTSRLGADELREVVQRTEAVKDYKINSVEVRMASGALIVQSLGLYQGFKQINEQRDRLFRDDDKFLEAVLGTIDSAGGAIGALAEVAGGAYKAVLLRKAGGVALAEKSVPLAAVRATSAVMGMAGGAINAYLMYAKAGGAKNKGDIGASWSYGTAMSGFVVTAGTSGFALTDAVAAQAASRAVASLLLRIAGVEVAEAAVVSAVSGIGVFMLLVGIVGIVAASILERDAFERWAGGCYFGGDTPDELGVSPANKKRFTSAVEEAAAFELIFDSAAAQAELSKLERLHPMPRVPGEREADKTPAIDPNID</sequence>
<protein>
    <submittedName>
        <fullName evidence="3">Uncharacterized protein</fullName>
    </submittedName>
</protein>
<evidence type="ECO:0000313" key="4">
    <source>
        <dbReference type="Proteomes" id="UP000072741"/>
    </source>
</evidence>
<gene>
    <name evidence="3" type="ORF">NS331_20480</name>
</gene>
<reference evidence="3 4" key="1">
    <citation type="journal article" date="2016" name="Front. Microbiol.">
        <title>Genomic Resource of Rice Seed Associated Bacteria.</title>
        <authorList>
            <person name="Midha S."/>
            <person name="Bansal K."/>
            <person name="Sharma S."/>
            <person name="Kumar N."/>
            <person name="Patil P.P."/>
            <person name="Chaudhry V."/>
            <person name="Patil P.B."/>
        </authorList>
    </citation>
    <scope>NUCLEOTIDE SEQUENCE [LARGE SCALE GENOMIC DNA]</scope>
    <source>
        <strain evidence="3 4">NS331</strain>
    </source>
</reference>